<dbReference type="FunFam" id="3.40.50.300:FF:000134">
    <property type="entry name" value="Iron-enterobactin ABC transporter ATP-binding protein"/>
    <property type="match status" value="1"/>
</dbReference>
<dbReference type="PROSITE" id="PS50893">
    <property type="entry name" value="ABC_TRANSPORTER_2"/>
    <property type="match status" value="1"/>
</dbReference>
<keyword evidence="7" id="KW-1185">Reference proteome</keyword>
<evidence type="ECO:0000256" key="1">
    <source>
        <dbReference type="ARBA" id="ARBA00005417"/>
    </source>
</evidence>
<dbReference type="AlphaFoldDB" id="A0A1P8WF35"/>
<dbReference type="Pfam" id="PF00005">
    <property type="entry name" value="ABC_tran"/>
    <property type="match status" value="1"/>
</dbReference>
<evidence type="ECO:0000313" key="7">
    <source>
        <dbReference type="Proteomes" id="UP000187735"/>
    </source>
</evidence>
<accession>A0A1P8WF35</accession>
<evidence type="ECO:0000256" key="3">
    <source>
        <dbReference type="ARBA" id="ARBA00022741"/>
    </source>
</evidence>
<reference evidence="6 7" key="1">
    <citation type="journal article" date="2016" name="Front. Microbiol.">
        <title>Fuerstia marisgermanicae gen. nov., sp. nov., an Unusual Member of the Phylum Planctomycetes from the German Wadden Sea.</title>
        <authorList>
            <person name="Kohn T."/>
            <person name="Heuer A."/>
            <person name="Jogler M."/>
            <person name="Vollmers J."/>
            <person name="Boedeker C."/>
            <person name="Bunk B."/>
            <person name="Rast P."/>
            <person name="Borchert D."/>
            <person name="Glockner I."/>
            <person name="Freese H.M."/>
            <person name="Klenk H.P."/>
            <person name="Overmann J."/>
            <person name="Kaster A.K."/>
            <person name="Rohde M."/>
            <person name="Wiegand S."/>
            <person name="Jogler C."/>
        </authorList>
    </citation>
    <scope>NUCLEOTIDE SEQUENCE [LARGE SCALE GENOMIC DNA]</scope>
    <source>
        <strain evidence="6 7">NH11</strain>
    </source>
</reference>
<gene>
    <name evidence="6" type="primary">adcC</name>
    <name evidence="6" type="ORF">Fuma_02293</name>
</gene>
<dbReference type="KEGG" id="fmr:Fuma_02293"/>
<keyword evidence="6" id="KW-0378">Hydrolase</keyword>
<evidence type="ECO:0000256" key="4">
    <source>
        <dbReference type="ARBA" id="ARBA00022840"/>
    </source>
</evidence>
<dbReference type="PANTHER" id="PTHR42734:SF5">
    <property type="entry name" value="IRON TRANSPORT SYSTEM ATP-BINDING PROTEIN HI_0361-RELATED"/>
    <property type="match status" value="1"/>
</dbReference>
<dbReference type="GO" id="GO:0016887">
    <property type="term" value="F:ATP hydrolysis activity"/>
    <property type="evidence" value="ECO:0007669"/>
    <property type="project" value="InterPro"/>
</dbReference>
<dbReference type="GO" id="GO:0005524">
    <property type="term" value="F:ATP binding"/>
    <property type="evidence" value="ECO:0007669"/>
    <property type="project" value="UniProtKB-KW"/>
</dbReference>
<dbReference type="InterPro" id="IPR017871">
    <property type="entry name" value="ABC_transporter-like_CS"/>
</dbReference>
<protein>
    <submittedName>
        <fullName evidence="6">Putative zinc transport system ATP-binding protein AdcC</fullName>
        <ecNumber evidence="6">3.6.3.-</ecNumber>
    </submittedName>
</protein>
<proteinExistence type="inferred from homology"/>
<dbReference type="STRING" id="1891926.Fuma_02293"/>
<evidence type="ECO:0000256" key="2">
    <source>
        <dbReference type="ARBA" id="ARBA00022448"/>
    </source>
</evidence>
<dbReference type="SUPFAM" id="SSF52540">
    <property type="entry name" value="P-loop containing nucleoside triphosphate hydrolases"/>
    <property type="match status" value="1"/>
</dbReference>
<organism evidence="6 7">
    <name type="scientific">Fuerstiella marisgermanici</name>
    <dbReference type="NCBI Taxonomy" id="1891926"/>
    <lineage>
        <taxon>Bacteria</taxon>
        <taxon>Pseudomonadati</taxon>
        <taxon>Planctomycetota</taxon>
        <taxon>Planctomycetia</taxon>
        <taxon>Planctomycetales</taxon>
        <taxon>Planctomycetaceae</taxon>
        <taxon>Fuerstiella</taxon>
    </lineage>
</organism>
<keyword evidence="2" id="KW-0813">Transport</keyword>
<dbReference type="Proteomes" id="UP000187735">
    <property type="component" value="Chromosome"/>
</dbReference>
<dbReference type="EC" id="3.6.3.-" evidence="6"/>
<evidence type="ECO:0000259" key="5">
    <source>
        <dbReference type="PROSITE" id="PS50893"/>
    </source>
</evidence>
<dbReference type="InterPro" id="IPR027417">
    <property type="entry name" value="P-loop_NTPase"/>
</dbReference>
<dbReference type="PROSITE" id="PS00211">
    <property type="entry name" value="ABC_TRANSPORTER_1"/>
    <property type="match status" value="1"/>
</dbReference>
<feature type="domain" description="ABC transporter" evidence="5">
    <location>
        <begin position="13"/>
        <end position="245"/>
    </location>
</feature>
<dbReference type="InterPro" id="IPR003439">
    <property type="entry name" value="ABC_transporter-like_ATP-bd"/>
</dbReference>
<sequence length="262" mass="29219">MVDSKVEQPPAVLDIHDMTVAYNRRPVLWNIDLTLRDPGLIAIVGPNGAGKSTMIRAVMGLVPMVGGDVTAWGNSINRERHRIGYVPQRGSVDWDFPISVFETVLMGTFGSLGWFRRPGRKQRELTMQCLERVGMQDFAKRQIGQLSGGQQQRVFLARALAQEAELYFMDEPMAGVDAATERIVFELLKSLSDEGRTIVVVHHDLRSVSEYFDEVVLLNVRVVASGPVETTMTDANLQATYGGRLTILDRMAEAVQRQVETE</sequence>
<evidence type="ECO:0000313" key="6">
    <source>
        <dbReference type="EMBL" id="APZ92682.1"/>
    </source>
</evidence>
<keyword evidence="3" id="KW-0547">Nucleotide-binding</keyword>
<dbReference type="EMBL" id="CP017641">
    <property type="protein sequence ID" value="APZ92682.1"/>
    <property type="molecule type" value="Genomic_DNA"/>
</dbReference>
<dbReference type="CDD" id="cd03235">
    <property type="entry name" value="ABC_Metallic_Cations"/>
    <property type="match status" value="1"/>
</dbReference>
<name>A0A1P8WF35_9PLAN</name>
<dbReference type="SMART" id="SM00382">
    <property type="entry name" value="AAA"/>
    <property type="match status" value="1"/>
</dbReference>
<dbReference type="Gene3D" id="3.40.50.300">
    <property type="entry name" value="P-loop containing nucleotide triphosphate hydrolases"/>
    <property type="match status" value="1"/>
</dbReference>
<dbReference type="PANTHER" id="PTHR42734">
    <property type="entry name" value="METAL TRANSPORT SYSTEM ATP-BINDING PROTEIN TM_0124-RELATED"/>
    <property type="match status" value="1"/>
</dbReference>
<dbReference type="InterPro" id="IPR003593">
    <property type="entry name" value="AAA+_ATPase"/>
</dbReference>
<keyword evidence="4 6" id="KW-0067">ATP-binding</keyword>
<dbReference type="InterPro" id="IPR050153">
    <property type="entry name" value="Metal_Ion_Import_ABC"/>
</dbReference>
<comment type="similarity">
    <text evidence="1">Belongs to the ABC transporter superfamily.</text>
</comment>